<evidence type="ECO:0000256" key="5">
    <source>
        <dbReference type="ARBA" id="ARBA00022692"/>
    </source>
</evidence>
<dbReference type="GO" id="GO:0005794">
    <property type="term" value="C:Golgi apparatus"/>
    <property type="evidence" value="ECO:0007669"/>
    <property type="project" value="TreeGrafter"/>
</dbReference>
<evidence type="ECO:0000256" key="4">
    <source>
        <dbReference type="ARBA" id="ARBA00022679"/>
    </source>
</evidence>
<feature type="non-terminal residue" evidence="10">
    <location>
        <position position="1"/>
    </location>
</feature>
<dbReference type="GO" id="GO:0006493">
    <property type="term" value="P:protein O-linked glycosylation"/>
    <property type="evidence" value="ECO:0007669"/>
    <property type="project" value="TreeGrafter"/>
</dbReference>
<comment type="subcellular location">
    <subcellularLocation>
        <location evidence="1">Membrane</location>
        <topology evidence="1">Single-pass type II membrane protein</topology>
    </subcellularLocation>
</comment>
<keyword evidence="4" id="KW-0808">Transferase</keyword>
<dbReference type="STRING" id="1754192.A0A1Y1WNJ3"/>
<dbReference type="SUPFAM" id="SSF53448">
    <property type="entry name" value="Nucleotide-diphospho-sugar transferases"/>
    <property type="match status" value="1"/>
</dbReference>
<feature type="non-terminal residue" evidence="10">
    <location>
        <position position="297"/>
    </location>
</feature>
<gene>
    <name evidence="10" type="ORF">BCR32DRAFT_194851</name>
</gene>
<dbReference type="PANTHER" id="PTHR31392">
    <property type="entry name" value="ALPHA-1,3-MANNOSYLTRANSFERASE MNN1-RELATED"/>
    <property type="match status" value="1"/>
</dbReference>
<protein>
    <recommendedName>
        <fullName evidence="12">Nucleotide-diphospho-sugar transferase</fullName>
    </recommendedName>
</protein>
<evidence type="ECO:0000313" key="11">
    <source>
        <dbReference type="Proteomes" id="UP000193944"/>
    </source>
</evidence>
<organism evidence="10 11">
    <name type="scientific">Anaeromyces robustus</name>
    <dbReference type="NCBI Taxonomy" id="1754192"/>
    <lineage>
        <taxon>Eukaryota</taxon>
        <taxon>Fungi</taxon>
        <taxon>Fungi incertae sedis</taxon>
        <taxon>Chytridiomycota</taxon>
        <taxon>Chytridiomycota incertae sedis</taxon>
        <taxon>Neocallimastigomycetes</taxon>
        <taxon>Neocallimastigales</taxon>
        <taxon>Neocallimastigaceae</taxon>
        <taxon>Anaeromyces</taxon>
    </lineage>
</organism>
<dbReference type="Proteomes" id="UP000193944">
    <property type="component" value="Unassembled WGS sequence"/>
</dbReference>
<keyword evidence="3" id="KW-0328">Glycosyltransferase</keyword>
<dbReference type="Pfam" id="PF11051">
    <property type="entry name" value="Mannosyl_trans3"/>
    <property type="match status" value="1"/>
</dbReference>
<dbReference type="InterPro" id="IPR029044">
    <property type="entry name" value="Nucleotide-diphossugar_trans"/>
</dbReference>
<evidence type="ECO:0000313" key="10">
    <source>
        <dbReference type="EMBL" id="ORX75083.1"/>
    </source>
</evidence>
<name>A0A1Y1WNJ3_9FUNG</name>
<accession>A0A1Y1WNJ3</accession>
<proteinExistence type="inferred from homology"/>
<dbReference type="AlphaFoldDB" id="A0A1Y1WNJ3"/>
<dbReference type="PANTHER" id="PTHR31392:SF1">
    <property type="entry name" value="ALPHA-1,3-MANNOSYLTRANSFERASE MNN1-RELATED"/>
    <property type="match status" value="1"/>
</dbReference>
<evidence type="ECO:0000256" key="2">
    <source>
        <dbReference type="ARBA" id="ARBA00009105"/>
    </source>
</evidence>
<evidence type="ECO:0000256" key="6">
    <source>
        <dbReference type="ARBA" id="ARBA00022968"/>
    </source>
</evidence>
<reference evidence="10 11" key="2">
    <citation type="submission" date="2016-08" db="EMBL/GenBank/DDBJ databases">
        <title>Pervasive Adenine N6-methylation of Active Genes in Fungi.</title>
        <authorList>
            <consortium name="DOE Joint Genome Institute"/>
            <person name="Mondo S.J."/>
            <person name="Dannebaum R.O."/>
            <person name="Kuo R.C."/>
            <person name="Labutti K."/>
            <person name="Haridas S."/>
            <person name="Kuo A."/>
            <person name="Salamov A."/>
            <person name="Ahrendt S.R."/>
            <person name="Lipzen A."/>
            <person name="Sullivan W."/>
            <person name="Andreopoulos W.B."/>
            <person name="Clum A."/>
            <person name="Lindquist E."/>
            <person name="Daum C."/>
            <person name="Ramamoorthy G.K."/>
            <person name="Gryganskyi A."/>
            <person name="Culley D."/>
            <person name="Magnuson J.K."/>
            <person name="James T.Y."/>
            <person name="O'Malley M.A."/>
            <person name="Stajich J.E."/>
            <person name="Spatafora J.W."/>
            <person name="Visel A."/>
            <person name="Grigoriev I.V."/>
        </authorList>
    </citation>
    <scope>NUCLEOTIDE SEQUENCE [LARGE SCALE GENOMIC DNA]</scope>
    <source>
        <strain evidence="10 11">S4</strain>
    </source>
</reference>
<comment type="similarity">
    <text evidence="2">Belongs to the MNN1/MNT family.</text>
</comment>
<keyword evidence="8" id="KW-0472">Membrane</keyword>
<evidence type="ECO:0008006" key="12">
    <source>
        <dbReference type="Google" id="ProtNLM"/>
    </source>
</evidence>
<dbReference type="GO" id="GO:0000033">
    <property type="term" value="F:alpha-1,3-mannosyltransferase activity"/>
    <property type="evidence" value="ECO:0007669"/>
    <property type="project" value="TreeGrafter"/>
</dbReference>
<keyword evidence="9" id="KW-0325">Glycoprotein</keyword>
<dbReference type="InterPro" id="IPR022751">
    <property type="entry name" value="Alpha_mannosyltransferase"/>
</dbReference>
<evidence type="ECO:0000256" key="1">
    <source>
        <dbReference type="ARBA" id="ARBA00004606"/>
    </source>
</evidence>
<evidence type="ECO:0000256" key="3">
    <source>
        <dbReference type="ARBA" id="ARBA00022676"/>
    </source>
</evidence>
<evidence type="ECO:0000256" key="7">
    <source>
        <dbReference type="ARBA" id="ARBA00022989"/>
    </source>
</evidence>
<dbReference type="OrthoDB" id="430354at2759"/>
<sequence length="297" mass="34819">LHQLLYSWLYNFKYNSFEDLIKSFHGKGLVISVGNHHFNFARSTIDNLRNIIKSDIPIEIFYYGDNDLSEDKRNILSKYDNVYLSDLSTYFNNSQLRLEGFALKPFSILASRFEEVILIDADTVYLRDPMTLFNDTGYIKKGTLFFQDRHFETSPFDSYKWLKTWINNPLPDTTKLRIWNEKTIDQMESSTVVINKSKGILGLLAACKLNEEKYKSIVYKHVYGDKETFWIGYEIARQPFYFNPLRPAIISKVESVNSETTRFCGHIGHKSEDGKFMYWNGHLLLDKNSNNPKLIDF</sequence>
<keyword evidence="11" id="KW-1185">Reference proteome</keyword>
<dbReference type="GO" id="GO:0016020">
    <property type="term" value="C:membrane"/>
    <property type="evidence" value="ECO:0007669"/>
    <property type="project" value="UniProtKB-SubCell"/>
</dbReference>
<keyword evidence="5" id="KW-0812">Transmembrane</keyword>
<reference evidence="10 11" key="1">
    <citation type="submission" date="2016-08" db="EMBL/GenBank/DDBJ databases">
        <title>A Parts List for Fungal Cellulosomes Revealed by Comparative Genomics.</title>
        <authorList>
            <consortium name="DOE Joint Genome Institute"/>
            <person name="Haitjema C.H."/>
            <person name="Gilmore S.P."/>
            <person name="Henske J.K."/>
            <person name="Solomon K.V."/>
            <person name="De Groot R."/>
            <person name="Kuo A."/>
            <person name="Mondo S.J."/>
            <person name="Salamov A.A."/>
            <person name="Labutti K."/>
            <person name="Zhao Z."/>
            <person name="Chiniquy J."/>
            <person name="Barry K."/>
            <person name="Brewer H.M."/>
            <person name="Purvine S.O."/>
            <person name="Wright A.T."/>
            <person name="Boxma B."/>
            <person name="Van Alen T."/>
            <person name="Hackstein J.H."/>
            <person name="Baker S.E."/>
            <person name="Grigoriev I.V."/>
            <person name="O'Malley M.A."/>
        </authorList>
    </citation>
    <scope>NUCLEOTIDE SEQUENCE [LARGE SCALE GENOMIC DNA]</scope>
    <source>
        <strain evidence="10 11">S4</strain>
    </source>
</reference>
<dbReference type="EMBL" id="MCFG01000379">
    <property type="protein sequence ID" value="ORX75083.1"/>
    <property type="molecule type" value="Genomic_DNA"/>
</dbReference>
<keyword evidence="6" id="KW-0735">Signal-anchor</keyword>
<keyword evidence="7" id="KW-1133">Transmembrane helix</keyword>
<evidence type="ECO:0000256" key="8">
    <source>
        <dbReference type="ARBA" id="ARBA00023136"/>
    </source>
</evidence>
<comment type="caution">
    <text evidence="10">The sequence shown here is derived from an EMBL/GenBank/DDBJ whole genome shotgun (WGS) entry which is preliminary data.</text>
</comment>
<evidence type="ECO:0000256" key="9">
    <source>
        <dbReference type="ARBA" id="ARBA00023180"/>
    </source>
</evidence>